<gene>
    <name evidence="2" type="ORF">H8K43_17220</name>
</gene>
<comment type="caution">
    <text evidence="2">The sequence shown here is derived from an EMBL/GenBank/DDBJ whole genome shotgun (WGS) entry which is preliminary data.</text>
</comment>
<dbReference type="RefSeq" id="WP_186904994.1">
    <property type="nucleotide sequence ID" value="NZ_JACOGD010000010.1"/>
</dbReference>
<dbReference type="Pfam" id="PF22564">
    <property type="entry name" value="HAAS"/>
    <property type="match status" value="1"/>
</dbReference>
<feature type="transmembrane region" description="Helical" evidence="1">
    <location>
        <begin position="108"/>
        <end position="132"/>
    </location>
</feature>
<sequence length="273" mass="29622">MMNKATYMHALQLALTGLPGPVIEECLWTYERKFLDAMLAGESEESIAARLPKPELVAAQKKTSVRYQALQVRFSFANLARLFIALTGLAFLNLLLIAPVMAAVSVLFAGFVVSVCLYFGGILLAAAGVAGISQFHIEIPQNQTVTVRQSLDARIANEPLQVDVNSDGVYTRTSSAAEKNPALPVAVASDAATASQTEAHSTAQTIKAEPLDIQVSFSQPMGMRQAVKGMGMIIGSILLMMLTLWLTRCSWRGALRYLRWSAQQLRQPPMHAA</sequence>
<accession>A0ABR7A962</accession>
<proteinExistence type="predicted"/>
<reference evidence="2 3" key="1">
    <citation type="submission" date="2020-08" db="EMBL/GenBank/DDBJ databases">
        <title>Novel species isolated from subtropical streams in China.</title>
        <authorList>
            <person name="Lu H."/>
        </authorList>
    </citation>
    <scope>NUCLEOTIDE SEQUENCE [LARGE SCALE GENOMIC DNA]</scope>
    <source>
        <strain evidence="2 3">CY22W</strain>
    </source>
</reference>
<organism evidence="2 3">
    <name type="scientific">Undibacterium curvum</name>
    <dbReference type="NCBI Taxonomy" id="2762294"/>
    <lineage>
        <taxon>Bacteria</taxon>
        <taxon>Pseudomonadati</taxon>
        <taxon>Pseudomonadota</taxon>
        <taxon>Betaproteobacteria</taxon>
        <taxon>Burkholderiales</taxon>
        <taxon>Oxalobacteraceae</taxon>
        <taxon>Undibacterium</taxon>
    </lineage>
</organism>
<feature type="transmembrane region" description="Helical" evidence="1">
    <location>
        <begin position="82"/>
        <end position="102"/>
    </location>
</feature>
<keyword evidence="1" id="KW-0812">Transmembrane</keyword>
<evidence type="ECO:0000256" key="1">
    <source>
        <dbReference type="SAM" id="Phobius"/>
    </source>
</evidence>
<evidence type="ECO:0000313" key="3">
    <source>
        <dbReference type="Proteomes" id="UP000654304"/>
    </source>
</evidence>
<dbReference type="Proteomes" id="UP000654304">
    <property type="component" value="Unassembled WGS sequence"/>
</dbReference>
<keyword evidence="1" id="KW-1133">Transmembrane helix</keyword>
<evidence type="ECO:0000313" key="2">
    <source>
        <dbReference type="EMBL" id="MBC3933422.1"/>
    </source>
</evidence>
<keyword evidence="3" id="KW-1185">Reference proteome</keyword>
<name>A0ABR7A962_9BURK</name>
<protein>
    <submittedName>
        <fullName evidence="2">DUF1700 domain-containing protein</fullName>
    </submittedName>
</protein>
<dbReference type="EMBL" id="JACOGD010000010">
    <property type="protein sequence ID" value="MBC3933422.1"/>
    <property type="molecule type" value="Genomic_DNA"/>
</dbReference>
<keyword evidence="1" id="KW-0472">Membrane</keyword>
<feature type="transmembrane region" description="Helical" evidence="1">
    <location>
        <begin position="226"/>
        <end position="246"/>
    </location>
</feature>